<evidence type="ECO:0000313" key="3">
    <source>
        <dbReference type="EMBL" id="KAG7304682.1"/>
    </source>
</evidence>
<gene>
    <name evidence="3" type="ORF">JYU34_010028</name>
</gene>
<dbReference type="PANTHER" id="PTHR11005">
    <property type="entry name" value="LYSOSOMAL ACID LIPASE-RELATED"/>
    <property type="match status" value="1"/>
</dbReference>
<keyword evidence="1" id="KW-0732">Signal</keyword>
<evidence type="ECO:0000256" key="1">
    <source>
        <dbReference type="SAM" id="SignalP"/>
    </source>
</evidence>
<dbReference type="Gene3D" id="3.40.50.1820">
    <property type="entry name" value="alpha/beta hydrolase"/>
    <property type="match status" value="1"/>
</dbReference>
<name>A0ABQ7QHI6_PLUXY</name>
<protein>
    <recommendedName>
        <fullName evidence="2">Partial AB-hydrolase lipase domain-containing protein</fullName>
    </recommendedName>
</protein>
<reference evidence="3 4" key="1">
    <citation type="submission" date="2021-06" db="EMBL/GenBank/DDBJ databases">
        <title>A haploid diamondback moth (Plutella xylostella L.) genome assembly resolves 31 chromosomes and identifies a diamide resistance mutation.</title>
        <authorList>
            <person name="Ward C.M."/>
            <person name="Perry K.D."/>
            <person name="Baker G."/>
            <person name="Powis K."/>
            <person name="Heckel D.G."/>
            <person name="Baxter S.W."/>
        </authorList>
    </citation>
    <scope>NUCLEOTIDE SEQUENCE [LARGE SCALE GENOMIC DNA]</scope>
    <source>
        <strain evidence="3 4">LV</strain>
        <tissue evidence="3">Single pupa</tissue>
    </source>
</reference>
<dbReference type="Pfam" id="PF04083">
    <property type="entry name" value="Abhydro_lipase"/>
    <property type="match status" value="1"/>
</dbReference>
<dbReference type="SUPFAM" id="SSF53474">
    <property type="entry name" value="alpha/beta-Hydrolases"/>
    <property type="match status" value="1"/>
</dbReference>
<dbReference type="EMBL" id="JAHIBW010000014">
    <property type="protein sequence ID" value="KAG7304682.1"/>
    <property type="molecule type" value="Genomic_DNA"/>
</dbReference>
<keyword evidence="4" id="KW-1185">Reference proteome</keyword>
<dbReference type="InterPro" id="IPR006693">
    <property type="entry name" value="AB_hydrolase_lipase"/>
</dbReference>
<dbReference type="Proteomes" id="UP000823941">
    <property type="component" value="Chromosome 14"/>
</dbReference>
<sequence length="142" mass="15866">MTIIVKCVCLVLVISFQTWNFTEAQAVNSKAFATATQLISDAGYPVEKHRVYTEDGYVLQMHRIPAGRRSARRTSKKGKKAVLIAHGLFGSSGDFVIMGPQRSLGYILADAGFDVWIANFRGTMYSSHKTLPKSDAQFWDFR</sequence>
<dbReference type="InterPro" id="IPR029058">
    <property type="entry name" value="AB_hydrolase_fold"/>
</dbReference>
<evidence type="ECO:0000259" key="2">
    <source>
        <dbReference type="Pfam" id="PF04083"/>
    </source>
</evidence>
<feature type="domain" description="Partial AB-hydrolase lipase" evidence="2">
    <location>
        <begin position="36"/>
        <end position="98"/>
    </location>
</feature>
<organism evidence="3 4">
    <name type="scientific">Plutella xylostella</name>
    <name type="common">Diamondback moth</name>
    <name type="synonym">Plutella maculipennis</name>
    <dbReference type="NCBI Taxonomy" id="51655"/>
    <lineage>
        <taxon>Eukaryota</taxon>
        <taxon>Metazoa</taxon>
        <taxon>Ecdysozoa</taxon>
        <taxon>Arthropoda</taxon>
        <taxon>Hexapoda</taxon>
        <taxon>Insecta</taxon>
        <taxon>Pterygota</taxon>
        <taxon>Neoptera</taxon>
        <taxon>Endopterygota</taxon>
        <taxon>Lepidoptera</taxon>
        <taxon>Glossata</taxon>
        <taxon>Ditrysia</taxon>
        <taxon>Yponomeutoidea</taxon>
        <taxon>Plutellidae</taxon>
        <taxon>Plutella</taxon>
    </lineage>
</organism>
<comment type="caution">
    <text evidence="3">The sequence shown here is derived from an EMBL/GenBank/DDBJ whole genome shotgun (WGS) entry which is preliminary data.</text>
</comment>
<feature type="signal peptide" evidence="1">
    <location>
        <begin position="1"/>
        <end position="24"/>
    </location>
</feature>
<feature type="chain" id="PRO_5045985271" description="Partial AB-hydrolase lipase domain-containing protein" evidence="1">
    <location>
        <begin position="25"/>
        <end position="142"/>
    </location>
</feature>
<proteinExistence type="predicted"/>
<accession>A0ABQ7QHI6</accession>
<evidence type="ECO:0000313" key="4">
    <source>
        <dbReference type="Proteomes" id="UP000823941"/>
    </source>
</evidence>